<reference evidence="1" key="1">
    <citation type="submission" date="2020-08" db="EMBL/GenBank/DDBJ databases">
        <title>Multicomponent nature underlies the extraordinary mechanical properties of spider dragline silk.</title>
        <authorList>
            <person name="Kono N."/>
            <person name="Nakamura H."/>
            <person name="Mori M."/>
            <person name="Yoshida Y."/>
            <person name="Ohtoshi R."/>
            <person name="Malay A.D."/>
            <person name="Moran D.A.P."/>
            <person name="Tomita M."/>
            <person name="Numata K."/>
            <person name="Arakawa K."/>
        </authorList>
    </citation>
    <scope>NUCLEOTIDE SEQUENCE</scope>
</reference>
<gene>
    <name evidence="1" type="primary">AVEN_183265_1</name>
    <name evidence="1" type="ORF">NPIL_204211</name>
</gene>
<sequence>MANLVKLREAWKKADIEIQEDKIIDAGCGAPTKIKGKIDNYKPFVKNRVREIQNLTERDQWSHCPGEENPTCIRSRGIPASDLAKNSLW</sequence>
<dbReference type="AlphaFoldDB" id="A0A8X6QI02"/>
<dbReference type="EMBL" id="BMAW01128931">
    <property type="protein sequence ID" value="GFU28080.1"/>
    <property type="molecule type" value="Genomic_DNA"/>
</dbReference>
<dbReference type="OrthoDB" id="6437453at2759"/>
<evidence type="ECO:0000313" key="1">
    <source>
        <dbReference type="EMBL" id="GFU28080.1"/>
    </source>
</evidence>
<dbReference type="Proteomes" id="UP000887013">
    <property type="component" value="Unassembled WGS sequence"/>
</dbReference>
<keyword evidence="2" id="KW-1185">Reference proteome</keyword>
<organism evidence="1 2">
    <name type="scientific">Nephila pilipes</name>
    <name type="common">Giant wood spider</name>
    <name type="synonym">Nephila maculata</name>
    <dbReference type="NCBI Taxonomy" id="299642"/>
    <lineage>
        <taxon>Eukaryota</taxon>
        <taxon>Metazoa</taxon>
        <taxon>Ecdysozoa</taxon>
        <taxon>Arthropoda</taxon>
        <taxon>Chelicerata</taxon>
        <taxon>Arachnida</taxon>
        <taxon>Araneae</taxon>
        <taxon>Araneomorphae</taxon>
        <taxon>Entelegynae</taxon>
        <taxon>Araneoidea</taxon>
        <taxon>Nephilidae</taxon>
        <taxon>Nephila</taxon>
    </lineage>
</organism>
<evidence type="ECO:0000313" key="2">
    <source>
        <dbReference type="Proteomes" id="UP000887013"/>
    </source>
</evidence>
<name>A0A8X6QI02_NEPPI</name>
<comment type="caution">
    <text evidence="1">The sequence shown here is derived from an EMBL/GenBank/DDBJ whole genome shotgun (WGS) entry which is preliminary data.</text>
</comment>
<protein>
    <submittedName>
        <fullName evidence="1">DUF1758 domain-containing protein</fullName>
    </submittedName>
</protein>
<accession>A0A8X6QI02</accession>
<proteinExistence type="predicted"/>